<dbReference type="RefSeq" id="WP_007081315.1">
    <property type="nucleotide sequence ID" value="NZ_AJXU01000031.1"/>
</dbReference>
<evidence type="ECO:0000313" key="3">
    <source>
        <dbReference type="EMBL" id="EIL89727.1"/>
    </source>
</evidence>
<evidence type="ECO:0000256" key="1">
    <source>
        <dbReference type="SAM" id="Coils"/>
    </source>
</evidence>
<dbReference type="eggNOG" id="ENOG5033XII">
    <property type="taxonomic scope" value="Bacteria"/>
</dbReference>
<keyword evidence="1" id="KW-0175">Coiled coil</keyword>
<evidence type="ECO:0000313" key="4">
    <source>
        <dbReference type="Proteomes" id="UP000004210"/>
    </source>
</evidence>
<evidence type="ECO:0000256" key="2">
    <source>
        <dbReference type="SAM" id="Phobius"/>
    </source>
</evidence>
<feature type="transmembrane region" description="Helical" evidence="2">
    <location>
        <begin position="117"/>
        <end position="140"/>
    </location>
</feature>
<proteinExistence type="predicted"/>
<reference evidence="3" key="1">
    <citation type="journal article" date="2012" name="J. Bacteriol.">
        <title>Genome sequences for six rhodanobacter strains, isolated from soils and the terrestrial subsurface, with variable denitrification capabilities.</title>
        <authorList>
            <person name="Kostka J.E."/>
            <person name="Green S.J."/>
            <person name="Rishishwar L."/>
            <person name="Prakash O."/>
            <person name="Katz L.S."/>
            <person name="Marino-Ramirez L."/>
            <person name="Jordan I.K."/>
            <person name="Munk C."/>
            <person name="Ivanova N."/>
            <person name="Mikhailova N."/>
            <person name="Watson D.B."/>
            <person name="Brown S.D."/>
            <person name="Palumbo A.V."/>
            <person name="Brooks S.C."/>
        </authorList>
    </citation>
    <scope>NUCLEOTIDE SEQUENCE [LARGE SCALE GENOMIC DNA]</scope>
    <source>
        <strain evidence="3">Jip2</strain>
    </source>
</reference>
<dbReference type="EMBL" id="AJXU01000031">
    <property type="protein sequence ID" value="EIL89727.1"/>
    <property type="molecule type" value="Genomic_DNA"/>
</dbReference>
<comment type="caution">
    <text evidence="3">The sequence shown here is derived from an EMBL/GenBank/DDBJ whole genome shotgun (WGS) entry which is preliminary data.</text>
</comment>
<protein>
    <submittedName>
        <fullName evidence="3">Relaxation protein</fullName>
    </submittedName>
</protein>
<dbReference type="AlphaFoldDB" id="I4VR86"/>
<accession>I4VR86</accession>
<gene>
    <name evidence="3" type="ORF">UU9_08390</name>
</gene>
<keyword evidence="2" id="KW-1133">Transmembrane helix</keyword>
<feature type="coiled-coil region" evidence="1">
    <location>
        <begin position="9"/>
        <end position="43"/>
    </location>
</feature>
<sequence length="194" mass="20867">MDISRDGDVESVRQALIRLMAIADRLEARNTQSTQRIEAAVAALDQGVLRLNADGERFANTALQQIGSNVQQTVHQGAGQALGDFRQQLQHSASSVRAAAEAMDVQRKGLTAARRTLVWNGLGALLIGSLLSVGAAAWIVHRSMQEVAQAHFGQDILQATHRGALTRCGDSLCAKVGSNPQRYGKNGQYVLLQK</sequence>
<dbReference type="STRING" id="1163408.UU9_08390"/>
<dbReference type="OrthoDB" id="5952731at2"/>
<keyword evidence="4" id="KW-1185">Reference proteome</keyword>
<keyword evidence="2" id="KW-0472">Membrane</keyword>
<name>I4VR86_9GAMM</name>
<organism evidence="3 4">
    <name type="scientific">Rhodanobacter fulvus Jip2</name>
    <dbReference type="NCBI Taxonomy" id="1163408"/>
    <lineage>
        <taxon>Bacteria</taxon>
        <taxon>Pseudomonadati</taxon>
        <taxon>Pseudomonadota</taxon>
        <taxon>Gammaproteobacteria</taxon>
        <taxon>Lysobacterales</taxon>
        <taxon>Rhodanobacteraceae</taxon>
        <taxon>Rhodanobacter</taxon>
    </lineage>
</organism>
<dbReference type="Proteomes" id="UP000004210">
    <property type="component" value="Unassembled WGS sequence"/>
</dbReference>
<keyword evidence="2" id="KW-0812">Transmembrane</keyword>
<dbReference type="PATRIC" id="fig|1163408.3.peg.1721"/>